<protein>
    <submittedName>
        <fullName evidence="2">Uncharacterized protein</fullName>
    </submittedName>
</protein>
<gene>
    <name evidence="2" type="ORF">O987_06175</name>
</gene>
<evidence type="ECO:0000256" key="1">
    <source>
        <dbReference type="SAM" id="MobiDB-lite"/>
    </source>
</evidence>
<dbReference type="AlphaFoldDB" id="A0A076PIC8"/>
<feature type="region of interest" description="Disordered" evidence="1">
    <location>
        <begin position="1"/>
        <end position="31"/>
    </location>
</feature>
<dbReference type="Proteomes" id="UP000028782">
    <property type="component" value="Chromosome"/>
</dbReference>
<name>A0A076PIC8_COMTE</name>
<evidence type="ECO:0000313" key="3">
    <source>
        <dbReference type="Proteomes" id="UP000028782"/>
    </source>
</evidence>
<evidence type="ECO:0000313" key="2">
    <source>
        <dbReference type="EMBL" id="AIJ45393.1"/>
    </source>
</evidence>
<dbReference type="KEGG" id="ctes:O987_06175"/>
<proteinExistence type="predicted"/>
<dbReference type="HOGENOM" id="CLU_3395954_0_0_4"/>
<accession>A0A076PIC8</accession>
<sequence length="31" mass="3253">MQPQRISTGMKASPQACMSIRPGRPKAAPGV</sequence>
<organism evidence="2 3">
    <name type="scientific">Comamonas testosteroni TK102</name>
    <dbReference type="NCBI Taxonomy" id="1392005"/>
    <lineage>
        <taxon>Bacteria</taxon>
        <taxon>Pseudomonadati</taxon>
        <taxon>Pseudomonadota</taxon>
        <taxon>Betaproteobacteria</taxon>
        <taxon>Burkholderiales</taxon>
        <taxon>Comamonadaceae</taxon>
        <taxon>Comamonas</taxon>
    </lineage>
</organism>
<dbReference type="EMBL" id="CP006704">
    <property type="protein sequence ID" value="AIJ45393.1"/>
    <property type="molecule type" value="Genomic_DNA"/>
</dbReference>
<reference evidence="2 3" key="1">
    <citation type="journal article" date="2014" name="Genome Announc.">
        <title>Complete Genome Sequence of Polychlorinated Biphenyl Degrader Comamonas testosteroni TK102 (NBRC 109938).</title>
        <authorList>
            <person name="Fukuda K."/>
            <person name="Hosoyama A."/>
            <person name="Tsuchikane K."/>
            <person name="Ohji S."/>
            <person name="Yamazoe A."/>
            <person name="Fujita N."/>
            <person name="Shintani M."/>
            <person name="Kimbara K."/>
        </authorList>
    </citation>
    <scope>NUCLEOTIDE SEQUENCE [LARGE SCALE GENOMIC DNA]</scope>
    <source>
        <strain evidence="2">TK102</strain>
    </source>
</reference>